<dbReference type="AlphaFoldDB" id="C0QE48"/>
<name>C0QE48_DESAH</name>
<feature type="transmembrane region" description="Helical" evidence="1">
    <location>
        <begin position="84"/>
        <end position="108"/>
    </location>
</feature>
<feature type="transmembrane region" description="Helical" evidence="1">
    <location>
        <begin position="37"/>
        <end position="64"/>
    </location>
</feature>
<keyword evidence="1" id="KW-1133">Transmembrane helix</keyword>
<feature type="transmembrane region" description="Helical" evidence="1">
    <location>
        <begin position="6"/>
        <end position="25"/>
    </location>
</feature>
<dbReference type="EMBL" id="CP001087">
    <property type="protein sequence ID" value="ACN13165.1"/>
    <property type="molecule type" value="Genomic_DNA"/>
</dbReference>
<dbReference type="STRING" id="177437.HRM2_00420"/>
<evidence type="ECO:0000256" key="1">
    <source>
        <dbReference type="SAM" id="Phobius"/>
    </source>
</evidence>
<sequence length="211" mass="23625">MHVGTWGLAVIVIVMVSWLLYRYLAPQNWKEWSHAGVVQAFIIAFYAEMYGFPLTIYFLARFFGLDVKWREGGNLWEQIFGTPVAHLVAMVIGYIIVFAGATLVADGWRRIHQARSELNKSIMKKNRVIMTGGCPISANWKVLLTSMLILQPLPEKISLNLSVLFTGLQQPVVMSLPMPGHYIQKTATLASDTSSILNSMSGRSDVDNTFS</sequence>
<dbReference type="KEGG" id="dat:HRM2_00420"/>
<proteinExistence type="predicted"/>
<gene>
    <name evidence="2" type="ordered locus">HRM2_00420</name>
</gene>
<accession>C0QE48</accession>
<keyword evidence="1" id="KW-0812">Transmembrane</keyword>
<reference evidence="2 3" key="1">
    <citation type="journal article" date="2009" name="Environ. Microbiol.">
        <title>Genome sequence of Desulfobacterium autotrophicum HRM2, a marine sulfate reducer oxidizing organic carbon completely to carbon dioxide.</title>
        <authorList>
            <person name="Strittmatter A.W."/>
            <person name="Liesegang H."/>
            <person name="Rabus R."/>
            <person name="Decker I."/>
            <person name="Amann J."/>
            <person name="Andres S."/>
            <person name="Henne A."/>
            <person name="Fricke W.F."/>
            <person name="Martinez-Arias R."/>
            <person name="Bartels D."/>
            <person name="Goesmann A."/>
            <person name="Krause L."/>
            <person name="Puehler A."/>
            <person name="Klenk H.P."/>
            <person name="Richter M."/>
            <person name="Schuler M."/>
            <person name="Gloeckner F.O."/>
            <person name="Meyerdierks A."/>
            <person name="Gottschalk G."/>
            <person name="Amann R."/>
        </authorList>
    </citation>
    <scope>NUCLEOTIDE SEQUENCE [LARGE SCALE GENOMIC DNA]</scope>
    <source>
        <strain evidence="3">ATCC 43914 / DSM 3382 / HRM2</strain>
    </source>
</reference>
<dbReference type="eggNOG" id="COG2020">
    <property type="taxonomic scope" value="Bacteria"/>
</dbReference>
<dbReference type="HOGENOM" id="CLU_1303260_0_0_7"/>
<protein>
    <submittedName>
        <fullName evidence="2">Uncharacterized protein</fullName>
    </submittedName>
</protein>
<keyword evidence="1" id="KW-0472">Membrane</keyword>
<dbReference type="Proteomes" id="UP000000442">
    <property type="component" value="Chromosome"/>
</dbReference>
<organism evidence="2 3">
    <name type="scientific">Desulforapulum autotrophicum (strain ATCC 43914 / DSM 3382 / VKM B-1955 / HRM2)</name>
    <name type="common">Desulfobacterium autotrophicum</name>
    <dbReference type="NCBI Taxonomy" id="177437"/>
    <lineage>
        <taxon>Bacteria</taxon>
        <taxon>Pseudomonadati</taxon>
        <taxon>Thermodesulfobacteriota</taxon>
        <taxon>Desulfobacteria</taxon>
        <taxon>Desulfobacterales</taxon>
        <taxon>Desulfobacteraceae</taxon>
        <taxon>Desulforapulum</taxon>
    </lineage>
</organism>
<keyword evidence="3" id="KW-1185">Reference proteome</keyword>
<evidence type="ECO:0000313" key="2">
    <source>
        <dbReference type="EMBL" id="ACN13165.1"/>
    </source>
</evidence>
<evidence type="ECO:0000313" key="3">
    <source>
        <dbReference type="Proteomes" id="UP000000442"/>
    </source>
</evidence>